<protein>
    <recommendedName>
        <fullName evidence="9">Peptidoglycan-associated protein</fullName>
    </recommendedName>
</protein>
<dbReference type="PANTHER" id="PTHR30329">
    <property type="entry name" value="STATOR ELEMENT OF FLAGELLAR MOTOR COMPLEX"/>
    <property type="match status" value="1"/>
</dbReference>
<evidence type="ECO:0000256" key="6">
    <source>
        <dbReference type="ARBA" id="ARBA00023237"/>
    </source>
</evidence>
<keyword evidence="5" id="KW-0564">Palmitate</keyword>
<dbReference type="AlphaFoldDB" id="A0A9J6PE48"/>
<dbReference type="Pfam" id="PF00691">
    <property type="entry name" value="OmpA"/>
    <property type="match status" value="1"/>
</dbReference>
<dbReference type="SUPFAM" id="SSF103088">
    <property type="entry name" value="OmpA-like"/>
    <property type="match status" value="1"/>
</dbReference>
<keyword evidence="8 9" id="KW-0131">Cell cycle</keyword>
<accession>A0A9J6PE48</accession>
<keyword evidence="3 11" id="KW-0732">Signal</keyword>
<evidence type="ECO:0000256" key="3">
    <source>
        <dbReference type="ARBA" id="ARBA00022729"/>
    </source>
</evidence>
<proteinExistence type="inferred from homology"/>
<keyword evidence="14" id="KW-1185">Reference proteome</keyword>
<keyword evidence="7 13" id="KW-0449">Lipoprotein</keyword>
<feature type="domain" description="OmpA-like" evidence="12">
    <location>
        <begin position="56"/>
        <end position="173"/>
    </location>
</feature>
<evidence type="ECO:0000256" key="10">
    <source>
        <dbReference type="PROSITE-ProRule" id="PRU00473"/>
    </source>
</evidence>
<feature type="chain" id="PRO_5039922258" description="Peptidoglycan-associated protein" evidence="11">
    <location>
        <begin position="29"/>
        <end position="175"/>
    </location>
</feature>
<evidence type="ECO:0000256" key="2">
    <source>
        <dbReference type="ARBA" id="ARBA00022618"/>
    </source>
</evidence>
<dbReference type="CDD" id="cd07185">
    <property type="entry name" value="OmpA_C-like"/>
    <property type="match status" value="1"/>
</dbReference>
<keyword evidence="6" id="KW-0998">Cell outer membrane</keyword>
<evidence type="ECO:0000256" key="11">
    <source>
        <dbReference type="SAM" id="SignalP"/>
    </source>
</evidence>
<evidence type="ECO:0000313" key="14">
    <source>
        <dbReference type="Proteomes" id="UP001055804"/>
    </source>
</evidence>
<dbReference type="InterPro" id="IPR006665">
    <property type="entry name" value="OmpA-like"/>
</dbReference>
<dbReference type="PRINTS" id="PR01021">
    <property type="entry name" value="OMPADOMAIN"/>
</dbReference>
<dbReference type="GO" id="GO:0009279">
    <property type="term" value="C:cell outer membrane"/>
    <property type="evidence" value="ECO:0007669"/>
    <property type="project" value="UniProtKB-SubCell"/>
</dbReference>
<evidence type="ECO:0000256" key="1">
    <source>
        <dbReference type="ARBA" id="ARBA00004442"/>
    </source>
</evidence>
<sequence length="175" mass="18187">MGLSAAPKLALLVSLMMGLAACSSTDSAAPVATGAGAGGTGVSTGRVQAGPAPGTVEEFQVEVGDRVFFGTDEYALSPDAQNTLRAQAAWLMQYPQAAIVIEGHADERGTREYNLALGDRRASSVRNYLVALGVPGDRIRTVSYGKERPVALCSNESCWSENRRAVTVVTGVPSA</sequence>
<dbReference type="NCBIfam" id="TIGR02802">
    <property type="entry name" value="Pal_lipo"/>
    <property type="match status" value="1"/>
</dbReference>
<dbReference type="GO" id="GO:0051301">
    <property type="term" value="P:cell division"/>
    <property type="evidence" value="ECO:0007669"/>
    <property type="project" value="UniProtKB-UniRule"/>
</dbReference>
<gene>
    <name evidence="9 13" type="primary">pal</name>
    <name evidence="13" type="ORF">NJQ99_00560</name>
</gene>
<evidence type="ECO:0000313" key="13">
    <source>
        <dbReference type="EMBL" id="MCP1334895.1"/>
    </source>
</evidence>
<keyword evidence="4 10" id="KW-0472">Membrane</keyword>
<dbReference type="InterPro" id="IPR036737">
    <property type="entry name" value="OmpA-like_sf"/>
</dbReference>
<evidence type="ECO:0000256" key="8">
    <source>
        <dbReference type="ARBA" id="ARBA00023306"/>
    </source>
</evidence>
<comment type="similarity">
    <text evidence="9">Belongs to the Pal lipoprotein family.</text>
</comment>
<keyword evidence="2 9" id="KW-0132">Cell division</keyword>
<comment type="caution">
    <text evidence="13">The sequence shown here is derived from an EMBL/GenBank/DDBJ whole genome shotgun (WGS) entry which is preliminary data.</text>
</comment>
<evidence type="ECO:0000256" key="5">
    <source>
        <dbReference type="ARBA" id="ARBA00023139"/>
    </source>
</evidence>
<dbReference type="Gene3D" id="3.30.1330.60">
    <property type="entry name" value="OmpA-like domain"/>
    <property type="match status" value="1"/>
</dbReference>
<dbReference type="InterPro" id="IPR050330">
    <property type="entry name" value="Bact_OuterMem_StrucFunc"/>
</dbReference>
<dbReference type="HAMAP" id="MF_02204">
    <property type="entry name" value="Pal"/>
    <property type="match status" value="1"/>
</dbReference>
<dbReference type="PANTHER" id="PTHR30329:SF21">
    <property type="entry name" value="LIPOPROTEIN YIAD-RELATED"/>
    <property type="match status" value="1"/>
</dbReference>
<dbReference type="PRINTS" id="PR01023">
    <property type="entry name" value="NAFLGMOTY"/>
</dbReference>
<dbReference type="Proteomes" id="UP001055804">
    <property type="component" value="Unassembled WGS sequence"/>
</dbReference>
<comment type="function">
    <text evidence="9">Part of the Tol-Pal system, which plays a role in outer membrane invagination during cell division and is important for maintaining outer membrane integrity.</text>
</comment>
<dbReference type="PROSITE" id="PS51123">
    <property type="entry name" value="OMPA_2"/>
    <property type="match status" value="1"/>
</dbReference>
<organism evidence="13 14">
    <name type="scientific">Futiania mangrovi</name>
    <dbReference type="NCBI Taxonomy" id="2959716"/>
    <lineage>
        <taxon>Bacteria</taxon>
        <taxon>Pseudomonadati</taxon>
        <taxon>Pseudomonadota</taxon>
        <taxon>Alphaproteobacteria</taxon>
        <taxon>Futianiales</taxon>
        <taxon>Futianiaceae</taxon>
        <taxon>Futiania</taxon>
    </lineage>
</organism>
<dbReference type="InterPro" id="IPR014169">
    <property type="entry name" value="Pal_lipo_C"/>
</dbReference>
<reference evidence="13" key="1">
    <citation type="submission" date="2022-06" db="EMBL/GenBank/DDBJ databases">
        <title>Isolation and Genomics of Futiania mangrovii gen. nov., sp. nov., a Rare and Metabolically-versatile member in the Class Alphaproteobacteria.</title>
        <authorList>
            <person name="Liu L."/>
            <person name="Huang W.-C."/>
            <person name="Pan J."/>
            <person name="Li J."/>
            <person name="Huang Y."/>
            <person name="Du H."/>
            <person name="Liu Y."/>
            <person name="Li M."/>
        </authorList>
    </citation>
    <scope>NUCLEOTIDE SEQUENCE</scope>
    <source>
        <strain evidence="13">FT118</strain>
    </source>
</reference>
<dbReference type="InterPro" id="IPR006664">
    <property type="entry name" value="OMP_bac"/>
</dbReference>
<evidence type="ECO:0000256" key="7">
    <source>
        <dbReference type="ARBA" id="ARBA00023288"/>
    </source>
</evidence>
<evidence type="ECO:0000256" key="9">
    <source>
        <dbReference type="HAMAP-Rule" id="MF_02204"/>
    </source>
</evidence>
<dbReference type="InterPro" id="IPR039001">
    <property type="entry name" value="Pal"/>
</dbReference>
<feature type="signal peptide" evidence="11">
    <location>
        <begin position="1"/>
        <end position="28"/>
    </location>
</feature>
<comment type="subunit">
    <text evidence="9">The Tol-Pal system is composed of five core proteins: the inner membrane proteins TolA, TolQ and TolR, the periplasmic protein TolB and the outer membrane protein Pal. They form a network linking the inner and outer membranes and the peptidoglycan layer.</text>
</comment>
<comment type="subcellular location">
    <subcellularLocation>
        <location evidence="1">Cell outer membrane</location>
    </subcellularLocation>
</comment>
<evidence type="ECO:0000256" key="4">
    <source>
        <dbReference type="ARBA" id="ARBA00023136"/>
    </source>
</evidence>
<dbReference type="RefSeq" id="WP_269330859.1">
    <property type="nucleotide sequence ID" value="NZ_JAMZFT010000001.1"/>
</dbReference>
<name>A0A9J6PE48_9PROT</name>
<evidence type="ECO:0000259" key="12">
    <source>
        <dbReference type="PROSITE" id="PS51123"/>
    </source>
</evidence>
<dbReference type="EMBL" id="JAMZFT010000001">
    <property type="protein sequence ID" value="MCP1334895.1"/>
    <property type="molecule type" value="Genomic_DNA"/>
</dbReference>